<keyword evidence="2" id="KW-1185">Reference proteome</keyword>
<accession>A0A0B3S3N8</accession>
<dbReference type="SUPFAM" id="SSF52317">
    <property type="entry name" value="Class I glutamine amidotransferase-like"/>
    <property type="match status" value="1"/>
</dbReference>
<dbReference type="Proteomes" id="UP000030960">
    <property type="component" value="Unassembled WGS sequence"/>
</dbReference>
<dbReference type="InterPro" id="IPR029062">
    <property type="entry name" value="Class_I_gatase-like"/>
</dbReference>
<protein>
    <submittedName>
        <fullName evidence="1">Uncharacterized protein</fullName>
    </submittedName>
</protein>
<dbReference type="Gene3D" id="3.40.50.880">
    <property type="match status" value="1"/>
</dbReference>
<proteinExistence type="predicted"/>
<evidence type="ECO:0000313" key="1">
    <source>
        <dbReference type="EMBL" id="KHQ53583.1"/>
    </source>
</evidence>
<dbReference type="OrthoDB" id="3350268at2"/>
<dbReference type="EMBL" id="JSUQ01000006">
    <property type="protein sequence ID" value="KHQ53583.1"/>
    <property type="molecule type" value="Genomic_DNA"/>
</dbReference>
<sequence length="62" mass="6500">MTPVQDHPVTADIAPFAVTDEHYGDLALHPEAIILAQGRMGEGVDHPVGWARDGGDSGIVPV</sequence>
<dbReference type="AlphaFoldDB" id="A0A0B3S3N8"/>
<evidence type="ECO:0000313" key="2">
    <source>
        <dbReference type="Proteomes" id="UP000030960"/>
    </source>
</evidence>
<name>A0A0B3S3N8_9RHOB</name>
<organism evidence="1 2">
    <name type="scientific">Mameliella alba</name>
    <dbReference type="NCBI Taxonomy" id="561184"/>
    <lineage>
        <taxon>Bacteria</taxon>
        <taxon>Pseudomonadati</taxon>
        <taxon>Pseudomonadota</taxon>
        <taxon>Alphaproteobacteria</taxon>
        <taxon>Rhodobacterales</taxon>
        <taxon>Roseobacteraceae</taxon>
        <taxon>Mameliella</taxon>
    </lineage>
</organism>
<gene>
    <name evidence="1" type="ORF">OA50_01570</name>
</gene>
<comment type="caution">
    <text evidence="1">The sequence shown here is derived from an EMBL/GenBank/DDBJ whole genome shotgun (WGS) entry which is preliminary data.</text>
</comment>
<reference evidence="1 2" key="1">
    <citation type="submission" date="2014-10" db="EMBL/GenBank/DDBJ databases">
        <title>Genome sequence of Ponticoccus sp. strain UMTAT08 isolated from clonal culture of toxic dinoflagellate Alexandrium tamiyavanichii.</title>
        <authorList>
            <person name="Gan H.Y."/>
            <person name="Muhd D.-D."/>
            <person name="Mohd Noor M.E."/>
            <person name="Yeong Y.S."/>
            <person name="Usup G."/>
        </authorList>
    </citation>
    <scope>NUCLEOTIDE SEQUENCE [LARGE SCALE GENOMIC DNA]</scope>
    <source>
        <strain evidence="1 2">UMTAT08</strain>
    </source>
</reference>